<dbReference type="EMBL" id="JAWJWF010000001">
    <property type="protein sequence ID" value="KAK6642025.1"/>
    <property type="molecule type" value="Genomic_DNA"/>
</dbReference>
<feature type="compositionally biased region" description="Polar residues" evidence="1">
    <location>
        <begin position="101"/>
        <end position="111"/>
    </location>
</feature>
<feature type="compositionally biased region" description="Basic residues" evidence="1">
    <location>
        <begin position="48"/>
        <end position="62"/>
    </location>
</feature>
<name>A0ABR1BH85_POLSC</name>
<accession>A0ABR1BH85</accession>
<sequence>MITKVEVLGVEKVVLFVQDLIKLRYNVKRREIQVQLTRYQVLLVPPKRLPKSKKKSTGRKGRGWTSDDVTNKRGQQERIATKEMEYERDELFSEEERSAQGKESIQNNQKRSNTILRNQKCRLRMRMCEYTCEEEVKETVMARPPRTRGLKWKPL</sequence>
<evidence type="ECO:0000313" key="3">
    <source>
        <dbReference type="Proteomes" id="UP001359485"/>
    </source>
</evidence>
<organism evidence="2 3">
    <name type="scientific">Polyplax serrata</name>
    <name type="common">Common mouse louse</name>
    <dbReference type="NCBI Taxonomy" id="468196"/>
    <lineage>
        <taxon>Eukaryota</taxon>
        <taxon>Metazoa</taxon>
        <taxon>Ecdysozoa</taxon>
        <taxon>Arthropoda</taxon>
        <taxon>Hexapoda</taxon>
        <taxon>Insecta</taxon>
        <taxon>Pterygota</taxon>
        <taxon>Neoptera</taxon>
        <taxon>Paraneoptera</taxon>
        <taxon>Psocodea</taxon>
        <taxon>Troctomorpha</taxon>
        <taxon>Phthiraptera</taxon>
        <taxon>Anoplura</taxon>
        <taxon>Polyplacidae</taxon>
        <taxon>Polyplax</taxon>
    </lineage>
</organism>
<reference evidence="2 3" key="1">
    <citation type="submission" date="2023-09" db="EMBL/GenBank/DDBJ databases">
        <title>Genomes of two closely related lineages of the louse Polyplax serrata with different host specificities.</title>
        <authorList>
            <person name="Martinu J."/>
            <person name="Tarabai H."/>
            <person name="Stefka J."/>
            <person name="Hypsa V."/>
        </authorList>
    </citation>
    <scope>NUCLEOTIDE SEQUENCE [LARGE SCALE GENOMIC DNA]</scope>
    <source>
        <strain evidence="2">98ZLc_SE</strain>
    </source>
</reference>
<gene>
    <name evidence="2" type="ORF">RUM44_013748</name>
</gene>
<proteinExistence type="predicted"/>
<protein>
    <submittedName>
        <fullName evidence="2">Uncharacterized protein</fullName>
    </submittedName>
</protein>
<feature type="compositionally biased region" description="Basic and acidic residues" evidence="1">
    <location>
        <begin position="69"/>
        <end position="100"/>
    </location>
</feature>
<comment type="caution">
    <text evidence="2">The sequence shown here is derived from an EMBL/GenBank/DDBJ whole genome shotgun (WGS) entry which is preliminary data.</text>
</comment>
<evidence type="ECO:0000256" key="1">
    <source>
        <dbReference type="SAM" id="MobiDB-lite"/>
    </source>
</evidence>
<keyword evidence="3" id="KW-1185">Reference proteome</keyword>
<feature type="region of interest" description="Disordered" evidence="1">
    <location>
        <begin position="47"/>
        <end position="111"/>
    </location>
</feature>
<evidence type="ECO:0000313" key="2">
    <source>
        <dbReference type="EMBL" id="KAK6642025.1"/>
    </source>
</evidence>
<dbReference type="Proteomes" id="UP001359485">
    <property type="component" value="Unassembled WGS sequence"/>
</dbReference>